<dbReference type="Pfam" id="PF13556">
    <property type="entry name" value="HTH_30"/>
    <property type="match status" value="1"/>
</dbReference>
<dbReference type="EMBL" id="JACERG010000010">
    <property type="protein sequence ID" value="MBA5222409.1"/>
    <property type="molecule type" value="Genomic_DNA"/>
</dbReference>
<dbReference type="InterPro" id="IPR042070">
    <property type="entry name" value="PucR_C-HTH_sf"/>
</dbReference>
<name>A0A7W2DT08_9ACTN</name>
<dbReference type="Proteomes" id="UP000587608">
    <property type="component" value="Unassembled WGS sequence"/>
</dbReference>
<sequence>MKGLLLRLSSLDADATAAVRVIAHFQALLAADRVDPAALLRSTAALAECPAGWELADGRVVRAGPDGTALAGRPGRMSGAADLGTAGRVWLERPGPPGPFDDLVLEWLAVAARTLAQPSPAADPGLLEVVLSGRETVADRTRALRLLGFAPQAPLRAVVVAAPGEPEALAPALLARGGAPGTVRAARLGGHGVVLLQRARVPGAPPAAGGGDSPAGELREVLRGTARVGVGGAVEALRAAESWQQAVVALRFAVPGVPAEAVADHEELGTAAVLAELPAARLRELPDVALLAAVAAREGGAAGIEALSAFCRTGSLRQAAAELHLHHSSVATRLERVEAATGWRLRDCGDRFRARLALYAWRLAGAEEGEALTTPGRGAAP</sequence>
<dbReference type="InterPro" id="IPR025736">
    <property type="entry name" value="PucR_C-HTH_dom"/>
</dbReference>
<proteinExistence type="predicted"/>
<dbReference type="InterPro" id="IPR051448">
    <property type="entry name" value="CdaR-like_regulators"/>
</dbReference>
<dbReference type="AlphaFoldDB" id="A0A7W2DT08"/>
<comment type="caution">
    <text evidence="2">The sequence shown here is derived from an EMBL/GenBank/DDBJ whole genome shotgun (WGS) entry which is preliminary data.</text>
</comment>
<reference evidence="2 3" key="1">
    <citation type="submission" date="2020-07" db="EMBL/GenBank/DDBJ databases">
        <title>Differential regulation of undecylprodigiosin biosynthesis in the yeast-scavenging Streptomyces strain MBK6.</title>
        <authorList>
            <person name="Baral B."/>
            <person name="Siitonen V."/>
            <person name="Laughlin M."/>
            <person name="Yamada K."/>
            <person name="Ilomaeki M."/>
            <person name="Metsae-Ketelae M."/>
            <person name="Niemi J."/>
        </authorList>
    </citation>
    <scope>NUCLEOTIDE SEQUENCE [LARGE SCALE GENOMIC DNA]</scope>
    <source>
        <strain evidence="2 3">MBK6</strain>
    </source>
</reference>
<protein>
    <submittedName>
        <fullName evidence="2">Helix-turn-helix domain-containing protein</fullName>
    </submittedName>
</protein>
<dbReference type="PANTHER" id="PTHR33744">
    <property type="entry name" value="CARBOHYDRATE DIACID REGULATOR"/>
    <property type="match status" value="1"/>
</dbReference>
<organism evidence="2 3">
    <name type="scientific">Streptomyces griseoaurantiacus</name>
    <dbReference type="NCBI Taxonomy" id="68213"/>
    <lineage>
        <taxon>Bacteria</taxon>
        <taxon>Bacillati</taxon>
        <taxon>Actinomycetota</taxon>
        <taxon>Actinomycetes</taxon>
        <taxon>Kitasatosporales</taxon>
        <taxon>Streptomycetaceae</taxon>
        <taxon>Streptomyces</taxon>
        <taxon>Streptomyces aurantiacus group</taxon>
    </lineage>
</organism>
<dbReference type="Gene3D" id="1.10.10.2840">
    <property type="entry name" value="PucR C-terminal helix-turn-helix domain"/>
    <property type="match status" value="1"/>
</dbReference>
<accession>A0A7W2DT08</accession>
<feature type="domain" description="PucR C-terminal helix-turn-helix" evidence="1">
    <location>
        <begin position="305"/>
        <end position="359"/>
    </location>
</feature>
<gene>
    <name evidence="2" type="ORF">H1X69_13380</name>
</gene>
<evidence type="ECO:0000313" key="3">
    <source>
        <dbReference type="Proteomes" id="UP000587608"/>
    </source>
</evidence>
<evidence type="ECO:0000313" key="2">
    <source>
        <dbReference type="EMBL" id="MBA5222409.1"/>
    </source>
</evidence>
<dbReference type="RefSeq" id="WP_191852894.1">
    <property type="nucleotide sequence ID" value="NZ_JACERG010000010.1"/>
</dbReference>
<dbReference type="PANTHER" id="PTHR33744:SF7">
    <property type="entry name" value="PUCR FAMILY TRANSCRIPTIONAL REGULATOR"/>
    <property type="match status" value="1"/>
</dbReference>
<evidence type="ECO:0000259" key="1">
    <source>
        <dbReference type="Pfam" id="PF13556"/>
    </source>
</evidence>